<dbReference type="Gene3D" id="1.10.340.70">
    <property type="match status" value="1"/>
</dbReference>
<comment type="caution">
    <text evidence="2">The sequence shown here is derived from an EMBL/GenBank/DDBJ whole genome shotgun (WGS) entry which is preliminary data.</text>
</comment>
<dbReference type="InterPro" id="IPR041588">
    <property type="entry name" value="Integrase_H2C2"/>
</dbReference>
<name>A0A392R1G3_9FABA</name>
<evidence type="ECO:0000259" key="1">
    <source>
        <dbReference type="Pfam" id="PF17921"/>
    </source>
</evidence>
<dbReference type="AlphaFoldDB" id="A0A392R1G3"/>
<dbReference type="PANTHER" id="PTHR47266">
    <property type="entry name" value="ENDONUCLEASE-RELATED"/>
    <property type="match status" value="1"/>
</dbReference>
<organism evidence="2 3">
    <name type="scientific">Trifolium medium</name>
    <dbReference type="NCBI Taxonomy" id="97028"/>
    <lineage>
        <taxon>Eukaryota</taxon>
        <taxon>Viridiplantae</taxon>
        <taxon>Streptophyta</taxon>
        <taxon>Embryophyta</taxon>
        <taxon>Tracheophyta</taxon>
        <taxon>Spermatophyta</taxon>
        <taxon>Magnoliopsida</taxon>
        <taxon>eudicotyledons</taxon>
        <taxon>Gunneridae</taxon>
        <taxon>Pentapetalae</taxon>
        <taxon>rosids</taxon>
        <taxon>fabids</taxon>
        <taxon>Fabales</taxon>
        <taxon>Fabaceae</taxon>
        <taxon>Papilionoideae</taxon>
        <taxon>50 kb inversion clade</taxon>
        <taxon>NPAAA clade</taxon>
        <taxon>Hologalegina</taxon>
        <taxon>IRL clade</taxon>
        <taxon>Trifolieae</taxon>
        <taxon>Trifolium</taxon>
    </lineage>
</organism>
<evidence type="ECO:0000313" key="2">
    <source>
        <dbReference type="EMBL" id="MCI29944.1"/>
    </source>
</evidence>
<dbReference type="Proteomes" id="UP000265520">
    <property type="component" value="Unassembled WGS sequence"/>
</dbReference>
<feature type="non-terminal residue" evidence="2">
    <location>
        <position position="106"/>
    </location>
</feature>
<keyword evidence="3" id="KW-1185">Reference proteome</keyword>
<dbReference type="InterPro" id="IPR052160">
    <property type="entry name" value="Gypsy_RT_Integrase-like"/>
</dbReference>
<evidence type="ECO:0000313" key="3">
    <source>
        <dbReference type="Proteomes" id="UP000265520"/>
    </source>
</evidence>
<feature type="domain" description="Integrase zinc-binding" evidence="1">
    <location>
        <begin position="53"/>
        <end position="106"/>
    </location>
</feature>
<dbReference type="Pfam" id="PF17921">
    <property type="entry name" value="Integrase_H2C2"/>
    <property type="match status" value="1"/>
</dbReference>
<protein>
    <recommendedName>
        <fullName evidence="1">Integrase zinc-binding domain-containing protein</fullName>
    </recommendedName>
</protein>
<sequence length="106" mass="12671">MANFKAVNVVQREYTWQQKKKLFRDAKQYWWDDPYLYKEGSDGVIQRCLSGAEARDIMWHCHSSDYGGHHSGNRTAVKILYCGFWWPTLFHDCNKFVRNCDKCQRT</sequence>
<proteinExistence type="predicted"/>
<dbReference type="EMBL" id="LXQA010175954">
    <property type="protein sequence ID" value="MCI29944.1"/>
    <property type="molecule type" value="Genomic_DNA"/>
</dbReference>
<accession>A0A392R1G3</accession>
<reference evidence="2 3" key="1">
    <citation type="journal article" date="2018" name="Front. Plant Sci.">
        <title>Red Clover (Trifolium pratense) and Zigzag Clover (T. medium) - A Picture of Genomic Similarities and Differences.</title>
        <authorList>
            <person name="Dluhosova J."/>
            <person name="Istvanek J."/>
            <person name="Nedelnik J."/>
            <person name="Repkova J."/>
        </authorList>
    </citation>
    <scope>NUCLEOTIDE SEQUENCE [LARGE SCALE GENOMIC DNA]</scope>
    <source>
        <strain evidence="3">cv. 10/8</strain>
        <tissue evidence="2">Leaf</tissue>
    </source>
</reference>